<sequence length="210" mass="22921">MGPAEAARHIEGITAHEISLAKNRHISLAKLNKAITDVVNAFAQLDVVKAWGDGSSVGTDGTQVDTYIDNLLAETSIRYGGFGGIAYHYASDNYIALFSRFVPCGAWEAIYIIDGLLANASEVQPKTVHADTQGQSFPVFTLAHLFGFDLMPRIRNWKGLTFFQHADHVTYRHIDALFRSENGARIVIDWGTGGEDVARSHAGGDFDPRG</sequence>
<evidence type="ECO:0000259" key="1">
    <source>
        <dbReference type="Pfam" id="PF01526"/>
    </source>
</evidence>
<dbReference type="Pfam" id="PF01526">
    <property type="entry name" value="DDE_Tnp_Tn3"/>
    <property type="match status" value="1"/>
</dbReference>
<dbReference type="InterPro" id="IPR002513">
    <property type="entry name" value="Tn3_Tnp_DDE_dom"/>
</dbReference>
<dbReference type="Proteomes" id="UP000633509">
    <property type="component" value="Unassembled WGS sequence"/>
</dbReference>
<organism evidence="2 3">
    <name type="scientific">Nonomuraea angiospora</name>
    <dbReference type="NCBI Taxonomy" id="46172"/>
    <lineage>
        <taxon>Bacteria</taxon>
        <taxon>Bacillati</taxon>
        <taxon>Actinomycetota</taxon>
        <taxon>Actinomycetes</taxon>
        <taxon>Streptosporangiales</taxon>
        <taxon>Streptosporangiaceae</taxon>
        <taxon>Nonomuraea</taxon>
    </lineage>
</organism>
<protein>
    <submittedName>
        <fullName evidence="2">TnpA family transposase</fullName>
    </submittedName>
</protein>
<comment type="caution">
    <text evidence="2">The sequence shown here is derived from an EMBL/GenBank/DDBJ whole genome shotgun (WGS) entry which is preliminary data.</text>
</comment>
<evidence type="ECO:0000313" key="3">
    <source>
        <dbReference type="Proteomes" id="UP000633509"/>
    </source>
</evidence>
<dbReference type="RefSeq" id="WP_192783976.1">
    <property type="nucleotide sequence ID" value="NZ_JBHSKR010000032.1"/>
</dbReference>
<keyword evidence="3" id="KW-1185">Reference proteome</keyword>
<proteinExistence type="predicted"/>
<dbReference type="EMBL" id="JADBEK010000001">
    <property type="protein sequence ID" value="MBE1582751.1"/>
    <property type="molecule type" value="Genomic_DNA"/>
</dbReference>
<reference evidence="2 3" key="1">
    <citation type="submission" date="2020-10" db="EMBL/GenBank/DDBJ databases">
        <title>Sequencing the genomes of 1000 actinobacteria strains.</title>
        <authorList>
            <person name="Klenk H.-P."/>
        </authorList>
    </citation>
    <scope>NUCLEOTIDE SEQUENCE [LARGE SCALE GENOMIC DNA]</scope>
    <source>
        <strain evidence="2 3">DSM 43173</strain>
    </source>
</reference>
<accession>A0ABR9LQ25</accession>
<evidence type="ECO:0000313" key="2">
    <source>
        <dbReference type="EMBL" id="MBE1582751.1"/>
    </source>
</evidence>
<name>A0ABR9LQ25_9ACTN</name>
<feature type="domain" description="Tn3 transposase DDE" evidence="1">
    <location>
        <begin position="1"/>
        <end position="180"/>
    </location>
</feature>
<gene>
    <name evidence="2" type="ORF">H4W80_001009</name>
</gene>